<dbReference type="KEGG" id="vg:13995275"/>
<dbReference type="EMBL" id="JX100810">
    <property type="protein sequence ID" value="AFU88217.1"/>
    <property type="molecule type" value="Genomic_DNA"/>
</dbReference>
<accession>K4K6L6</accession>
<dbReference type="Proteomes" id="UP000000463">
    <property type="component" value="Segment"/>
</dbReference>
<name>K4K6L6_9CAUD</name>
<evidence type="ECO:0000313" key="1">
    <source>
        <dbReference type="EMBL" id="AFU88217.1"/>
    </source>
</evidence>
<organism evidence="1 2">
    <name type="scientific">Caulobacter phage CcrColossus</name>
    <dbReference type="NCBI Taxonomy" id="1211640"/>
    <lineage>
        <taxon>Viruses</taxon>
        <taxon>Duplodnaviria</taxon>
        <taxon>Heunggongvirae</taxon>
        <taxon>Uroviricota</taxon>
        <taxon>Caudoviricetes</taxon>
        <taxon>Jeanschmidtviridae</taxon>
        <taxon>Colossusvirus</taxon>
        <taxon>Colossusvirus colossus</taxon>
    </lineage>
</organism>
<dbReference type="GeneID" id="13995275"/>
<proteinExistence type="predicted"/>
<gene>
    <name evidence="1" type="ORF">CcrColossus_gp347</name>
</gene>
<keyword evidence="2" id="KW-1185">Reference proteome</keyword>
<reference evidence="1 2" key="1">
    <citation type="journal article" date="2012" name="BMC Genomics">
        <title>The Caulobacter crescentus phage phiCbK: genomics of a canonical phage.</title>
        <authorList>
            <person name="Gill J.J."/>
            <person name="Berry J.D."/>
            <person name="Russell W.K."/>
            <person name="Lessor L."/>
            <person name="Escobar Garcia D.A."/>
            <person name="Hernandez D."/>
            <person name="Kane A."/>
            <person name="Keene J."/>
            <person name="Maddox M."/>
            <person name="Martin R."/>
            <person name="Mohan S."/>
            <person name="Thorn A.M."/>
            <person name="Russell D.H."/>
            <person name="Young R."/>
        </authorList>
    </citation>
    <scope>NUCLEOTIDE SEQUENCE [LARGE SCALE GENOMIC DNA]</scope>
</reference>
<dbReference type="RefSeq" id="YP_006988581.1">
    <property type="nucleotide sequence ID" value="NC_019406.1"/>
</dbReference>
<evidence type="ECO:0000313" key="2">
    <source>
        <dbReference type="Proteomes" id="UP000000463"/>
    </source>
</evidence>
<sequence length="125" mass="13791">MTNRLFLLAAAQITRGAKLTTVFKNIAMQGMPFETSGTRDVYVWMVMDFQMDVPEAGADIDAWANEQPIDVVRAALTKVAEIDAGGKRGREIERMRQRIDADYARLTQTDKAVAIAQAAQIMGIA</sequence>
<protein>
    <submittedName>
        <fullName evidence="1">Uncharacterized protein</fullName>
    </submittedName>
</protein>